<dbReference type="RefSeq" id="WP_379879024.1">
    <property type="nucleotide sequence ID" value="NZ_JBHPON010000001.1"/>
</dbReference>
<dbReference type="EMBL" id="JBHPON010000001">
    <property type="protein sequence ID" value="MFC6035584.1"/>
    <property type="molecule type" value="Genomic_DNA"/>
</dbReference>
<name>A0ABW1KVN9_9PROT</name>
<comment type="caution">
    <text evidence="1">The sequence shown here is derived from an EMBL/GenBank/DDBJ whole genome shotgun (WGS) entry which is preliminary data.</text>
</comment>
<keyword evidence="2" id="KW-1185">Reference proteome</keyword>
<sequence length="150" mass="17089">MTQHSSGRFGHLRISSLESLNERVIRRERIGHWELADAVASYEGSLPPALREYVANLVRQAPAAKGRPKLTELEKRRRANLLRYAYKVCKRYVRRYGPPDNLPPDPVPGEAFYEGRSPSELAAMMVASHFLGCPTKYRTVQTYASSEEIR</sequence>
<gene>
    <name evidence="1" type="ORF">ACFMB1_08530</name>
</gene>
<evidence type="ECO:0000313" key="1">
    <source>
        <dbReference type="EMBL" id="MFC6035584.1"/>
    </source>
</evidence>
<dbReference type="Proteomes" id="UP001596116">
    <property type="component" value="Unassembled WGS sequence"/>
</dbReference>
<accession>A0ABW1KVN9</accession>
<reference evidence="1 2" key="1">
    <citation type="submission" date="2024-09" db="EMBL/GenBank/DDBJ databases">
        <authorList>
            <person name="Zhang Z.-H."/>
        </authorList>
    </citation>
    <scope>NUCLEOTIDE SEQUENCE [LARGE SCALE GENOMIC DNA]</scope>
    <source>
        <strain evidence="1 2">HHTR114</strain>
    </source>
</reference>
<evidence type="ECO:0000313" key="2">
    <source>
        <dbReference type="Proteomes" id="UP001596116"/>
    </source>
</evidence>
<proteinExistence type="predicted"/>
<organism evidence="1 2">
    <name type="scientific">Hyphococcus aureus</name>
    <dbReference type="NCBI Taxonomy" id="2666033"/>
    <lineage>
        <taxon>Bacteria</taxon>
        <taxon>Pseudomonadati</taxon>
        <taxon>Pseudomonadota</taxon>
        <taxon>Alphaproteobacteria</taxon>
        <taxon>Parvularculales</taxon>
        <taxon>Parvularculaceae</taxon>
        <taxon>Hyphococcus</taxon>
    </lineage>
</organism>
<protein>
    <submittedName>
        <fullName evidence="1">Uncharacterized protein</fullName>
    </submittedName>
</protein>